<dbReference type="Pfam" id="PF00378">
    <property type="entry name" value="ECH_1"/>
    <property type="match status" value="1"/>
</dbReference>
<sequence length="353" mass="37105">MARYCGRARRWSAIVRNAVAISAASAFAALRPGPTLPPMPGPAALIDPDGLTLPWAGAAQPYGLVDLDRAPHSDAPLHLPPFPLLGIGDPTHPLASRLDALIELPVSLNAITQQIAAQPEAARVLVQLLRLIDGLDPTQALVAESLAYGLLQGSAGHARWLAAQVPAPMQSPGTISVDRHGDRLAILIDRPDAHNAIDRDLRDGLRAAFDIAALDPDITHVSLRGAGRSFCTGADLSEFGTTRDPAAAHDIRMQTLPAHALLRCADRLSLHVQGGCVGSGLEMAAFAGHITASADAWFHLPELAMGIIPGAGGCVSLSRRIGRQRAALMILSGKRINARTALGWGLVDTIMDD</sequence>
<dbReference type="EMBL" id="JAOCKX010000003">
    <property type="protein sequence ID" value="MDH2130139.1"/>
    <property type="molecule type" value="Genomic_DNA"/>
</dbReference>
<evidence type="ECO:0000256" key="1">
    <source>
        <dbReference type="ARBA" id="ARBA00005254"/>
    </source>
</evidence>
<comment type="similarity">
    <text evidence="1">Belongs to the enoyl-CoA hydratase/isomerase family.</text>
</comment>
<evidence type="ECO:0000313" key="2">
    <source>
        <dbReference type="EMBL" id="MDH2130139.1"/>
    </source>
</evidence>
<dbReference type="Gene3D" id="3.90.226.10">
    <property type="entry name" value="2-enoyl-CoA Hydratase, Chain A, domain 1"/>
    <property type="match status" value="1"/>
</dbReference>
<dbReference type="InterPro" id="IPR029045">
    <property type="entry name" value="ClpP/crotonase-like_dom_sf"/>
</dbReference>
<dbReference type="CDD" id="cd06558">
    <property type="entry name" value="crotonase-like"/>
    <property type="match status" value="1"/>
</dbReference>
<dbReference type="AlphaFoldDB" id="A0AA43BAB0"/>
<organism evidence="2 3">
    <name type="scientific">Sphingobium yanoikuyae</name>
    <name type="common">Sphingomonas yanoikuyae</name>
    <dbReference type="NCBI Taxonomy" id="13690"/>
    <lineage>
        <taxon>Bacteria</taxon>
        <taxon>Pseudomonadati</taxon>
        <taxon>Pseudomonadota</taxon>
        <taxon>Alphaproteobacteria</taxon>
        <taxon>Sphingomonadales</taxon>
        <taxon>Sphingomonadaceae</taxon>
        <taxon>Sphingobium</taxon>
    </lineage>
</organism>
<protein>
    <submittedName>
        <fullName evidence="2">Enoyl-CoA hydratase/isomerase family protein</fullName>
    </submittedName>
</protein>
<dbReference type="RefSeq" id="WP_279776144.1">
    <property type="nucleotide sequence ID" value="NZ_JAOCKX010000003.1"/>
</dbReference>
<dbReference type="PANTHER" id="PTHR43802">
    <property type="entry name" value="ENOYL-COA HYDRATASE"/>
    <property type="match status" value="1"/>
</dbReference>
<accession>A0AA43BAB0</accession>
<dbReference type="PANTHER" id="PTHR43802:SF1">
    <property type="entry name" value="IP11341P-RELATED"/>
    <property type="match status" value="1"/>
</dbReference>
<name>A0AA43BAB0_SPHYA</name>
<gene>
    <name evidence="2" type="ORF">N5J77_03300</name>
</gene>
<dbReference type="InterPro" id="IPR001753">
    <property type="entry name" value="Enoyl-CoA_hydra/iso"/>
</dbReference>
<dbReference type="SUPFAM" id="SSF52096">
    <property type="entry name" value="ClpP/crotonase"/>
    <property type="match status" value="1"/>
</dbReference>
<proteinExistence type="inferred from homology"/>
<evidence type="ECO:0000313" key="3">
    <source>
        <dbReference type="Proteomes" id="UP001162318"/>
    </source>
</evidence>
<reference evidence="2" key="1">
    <citation type="submission" date="2022-09" db="EMBL/GenBank/DDBJ databases">
        <title>Intensive care unit water sources are persistently colonized with multi-drug resistant bacteria and are the site of extensive horizontal gene transfer of antibiotic resistance genes.</title>
        <authorList>
            <person name="Diorio-Toth L."/>
        </authorList>
    </citation>
    <scope>NUCLEOTIDE SEQUENCE</scope>
    <source>
        <strain evidence="2">GD03659</strain>
    </source>
</reference>
<comment type="caution">
    <text evidence="2">The sequence shown here is derived from an EMBL/GenBank/DDBJ whole genome shotgun (WGS) entry which is preliminary data.</text>
</comment>
<dbReference type="GO" id="GO:0003824">
    <property type="term" value="F:catalytic activity"/>
    <property type="evidence" value="ECO:0007669"/>
    <property type="project" value="UniProtKB-ARBA"/>
</dbReference>
<dbReference type="Proteomes" id="UP001162318">
    <property type="component" value="Unassembled WGS sequence"/>
</dbReference>